<dbReference type="InterPro" id="IPR008930">
    <property type="entry name" value="Terpenoid_cyclase/PrenylTrfase"/>
</dbReference>
<dbReference type="NCBIfam" id="TIGR01787">
    <property type="entry name" value="squalene_cyclas"/>
    <property type="match status" value="1"/>
</dbReference>
<evidence type="ECO:0000259" key="6">
    <source>
        <dbReference type="Pfam" id="PF13249"/>
    </source>
</evidence>
<evidence type="ECO:0000313" key="7">
    <source>
        <dbReference type="EMBL" id="MFE8701412.1"/>
    </source>
</evidence>
<dbReference type="PANTHER" id="PTHR11764:SF20">
    <property type="entry name" value="LANOSTEROL SYNTHASE"/>
    <property type="match status" value="1"/>
</dbReference>
<evidence type="ECO:0000313" key="8">
    <source>
        <dbReference type="Proteomes" id="UP001601059"/>
    </source>
</evidence>
<keyword evidence="4 7" id="KW-0413">Isomerase</keyword>
<comment type="similarity">
    <text evidence="2">Belongs to the terpene cyclase/mutase family.</text>
</comment>
<feature type="domain" description="Squalene cyclase C-terminal" evidence="5">
    <location>
        <begin position="307"/>
        <end position="620"/>
    </location>
</feature>
<dbReference type="PROSITE" id="PS01074">
    <property type="entry name" value="TERPENE_SYNTHASES"/>
    <property type="match status" value="1"/>
</dbReference>
<dbReference type="InterPro" id="IPR032696">
    <property type="entry name" value="SQ_cyclase_C"/>
</dbReference>
<proteinExistence type="inferred from homology"/>
<dbReference type="Gene3D" id="1.50.10.20">
    <property type="match status" value="2"/>
</dbReference>
<dbReference type="SUPFAM" id="SSF48239">
    <property type="entry name" value="Terpenoid cyclases/Protein prenyltransferases"/>
    <property type="match status" value="2"/>
</dbReference>
<dbReference type="InterPro" id="IPR002365">
    <property type="entry name" value="Terpene_synthase_CS"/>
</dbReference>
<evidence type="ECO:0000256" key="1">
    <source>
        <dbReference type="ARBA" id="ARBA00004999"/>
    </source>
</evidence>
<evidence type="ECO:0000256" key="4">
    <source>
        <dbReference type="ARBA" id="ARBA00023235"/>
    </source>
</evidence>
<evidence type="ECO:0000259" key="5">
    <source>
        <dbReference type="Pfam" id="PF13243"/>
    </source>
</evidence>
<protein>
    <submittedName>
        <fullName evidence="7">Squalene--hopene cyclase</fullName>
        <ecNumber evidence="7">5.4.99.17</ecNumber>
    </submittedName>
</protein>
<keyword evidence="8" id="KW-1185">Reference proteome</keyword>
<dbReference type="Proteomes" id="UP001601059">
    <property type="component" value="Unassembled WGS sequence"/>
</dbReference>
<sequence>MEIINAEIERLVTLLKKDQSEDGSWAYPFDTGIMTDAYMIILLRTLKIDKEELIKQLVERLESKQGQNGSWKLFYDEKEGNLSLTIDAYYALLYSGYRNESDPNIAAARKFIVENGGLKRATMFTKIMLALTGQYPWPTIFPVPIEVMLIPQNPLIDIYDLSVFGRANLIPVILLGNQKFSRKTSQSPDLSKLYSYRTENEEYWEEYRSDEWKSIISTLKRLVKKMVGLPSQLHAMALKNAEKYMLDRIEPDGTFYNYFSSTYYMIFSLLSLGYPSKHPIIQKAVDGLIEMAVKIDGHTHIQYTTANVWNTALISHAMQEAGVGENHSSITKANEYLLLRQHKKYGDWIIHNHKAIPGGWGFSDLNTINPDVDDTTASLRSLYRFKNQYESEWIRGLNWVTSMRNSDGGWPAFERDVDNKLLNLIPIQGAEFILTDPSTPDLTGRTLEFLGNYTQIQPTNKLISKAVHWLHQEQKTDGSWYGRWGICYIYGTWAAITGLMAAGQHPESQEIIDGVEWLKSIQNHDGGWGESCYSDIEKRYIPLKESTLTHTAWALDALISVSENPTPEIKKAIAFLIREGKREDWTTSYPKGQGMANFFYIHYHSYRYIWPLLALSHYKNKYLS</sequence>
<feature type="domain" description="Squalene cyclase N-terminal" evidence="6">
    <location>
        <begin position="8"/>
        <end position="294"/>
    </location>
</feature>
<dbReference type="InterPro" id="IPR032697">
    <property type="entry name" value="SQ_cyclase_N"/>
</dbReference>
<evidence type="ECO:0000256" key="2">
    <source>
        <dbReference type="ARBA" id="ARBA00009755"/>
    </source>
</evidence>
<dbReference type="RefSeq" id="WP_389361378.1">
    <property type="nucleotide sequence ID" value="NZ_JBIACK010000005.1"/>
</dbReference>
<comment type="pathway">
    <text evidence="1">Secondary metabolite biosynthesis; hopanoid biosynthesis.</text>
</comment>
<dbReference type="Pfam" id="PF13249">
    <property type="entry name" value="SQHop_cyclase_N"/>
    <property type="match status" value="1"/>
</dbReference>
<dbReference type="SFLD" id="SFLDG01016">
    <property type="entry name" value="Prenyltransferase_Like_2"/>
    <property type="match status" value="1"/>
</dbReference>
<keyword evidence="3" id="KW-0677">Repeat</keyword>
<dbReference type="InterPro" id="IPR006400">
    <property type="entry name" value="Hopene-cyclase"/>
</dbReference>
<dbReference type="InterPro" id="IPR018333">
    <property type="entry name" value="Squalene_cyclase"/>
</dbReference>
<dbReference type="PANTHER" id="PTHR11764">
    <property type="entry name" value="TERPENE CYCLASE/MUTASE FAMILY MEMBER"/>
    <property type="match status" value="1"/>
</dbReference>
<dbReference type="Pfam" id="PF13243">
    <property type="entry name" value="SQHop_cyclase_C"/>
    <property type="match status" value="1"/>
</dbReference>
<dbReference type="GO" id="GO:0051007">
    <property type="term" value="F:squalene-hopene cyclase activity"/>
    <property type="evidence" value="ECO:0007669"/>
    <property type="project" value="UniProtKB-EC"/>
</dbReference>
<dbReference type="NCBIfam" id="TIGR01507">
    <property type="entry name" value="hopene_cyclase"/>
    <property type="match status" value="1"/>
</dbReference>
<gene>
    <name evidence="7" type="primary">shc</name>
    <name evidence="7" type="ORF">ACFYKX_12475</name>
</gene>
<reference evidence="7 8" key="1">
    <citation type="submission" date="2024-08" db="EMBL/GenBank/DDBJ databases">
        <title>Two novel Cytobacillus novel species.</title>
        <authorList>
            <person name="Liu G."/>
        </authorList>
    </citation>
    <scope>NUCLEOTIDE SEQUENCE [LARGE SCALE GENOMIC DNA]</scope>
    <source>
        <strain evidence="7 8">FJAT-54145</strain>
    </source>
</reference>
<comment type="caution">
    <text evidence="7">The sequence shown here is derived from an EMBL/GenBank/DDBJ whole genome shotgun (WGS) entry which is preliminary data.</text>
</comment>
<accession>A0ABW6KB52</accession>
<name>A0ABW6KB52_9BACI</name>
<evidence type="ECO:0000256" key="3">
    <source>
        <dbReference type="ARBA" id="ARBA00022737"/>
    </source>
</evidence>
<dbReference type="EMBL" id="JBIACK010000005">
    <property type="protein sequence ID" value="MFE8701412.1"/>
    <property type="molecule type" value="Genomic_DNA"/>
</dbReference>
<dbReference type="EC" id="5.4.99.17" evidence="7"/>
<organism evidence="7 8">
    <name type="scientific">Cytobacillus spartinae</name>
    <dbReference type="NCBI Taxonomy" id="3299023"/>
    <lineage>
        <taxon>Bacteria</taxon>
        <taxon>Bacillati</taxon>
        <taxon>Bacillota</taxon>
        <taxon>Bacilli</taxon>
        <taxon>Bacillales</taxon>
        <taxon>Bacillaceae</taxon>
        <taxon>Cytobacillus</taxon>
    </lineage>
</organism>